<dbReference type="PANTHER" id="PTHR31350:SF27">
    <property type="entry name" value="HEMIMETHYLATED DNA-BINDING DOMAIN-CONTAINING PROTEIN"/>
    <property type="match status" value="1"/>
</dbReference>
<feature type="domain" description="Protein SirB1 N-terminal" evidence="2">
    <location>
        <begin position="39"/>
        <end position="156"/>
    </location>
</feature>
<dbReference type="EMBL" id="CP098502">
    <property type="protein sequence ID" value="UTI64400.1"/>
    <property type="molecule type" value="Genomic_DNA"/>
</dbReference>
<dbReference type="Proteomes" id="UP001056035">
    <property type="component" value="Chromosome"/>
</dbReference>
<evidence type="ECO:0000256" key="1">
    <source>
        <dbReference type="ARBA" id="ARBA00007100"/>
    </source>
</evidence>
<accession>A0ABY5DQU4</accession>
<dbReference type="RefSeq" id="WP_254571105.1">
    <property type="nucleotide sequence ID" value="NZ_CP098502.1"/>
</dbReference>
<dbReference type="Pfam" id="PF13369">
    <property type="entry name" value="Transglut_core2"/>
    <property type="match status" value="1"/>
</dbReference>
<sequence>MPTLPPFSELASAPAPGLDELALALAAELRPGTDADGALAELDALGDELAVLLAGSGDEEDPQTAAAATAALLGGEHGFTGDTDEYDHPDNSMLDLVLERRRGLPILLSVVYAEVGRRAGLPLAGVGLPGHYVVGHFGASPPILLDPFGGGAQVSYAGDPEDVRPWTPTETAMRMLNNLVMAYTARGDLLTARRAAVMRLHLPAEPRLRPILERELRAIEDRLG</sequence>
<dbReference type="InterPro" id="IPR032698">
    <property type="entry name" value="SirB1_N"/>
</dbReference>
<organism evidence="3 4">
    <name type="scientific">Paraconexibacter antarcticus</name>
    <dbReference type="NCBI Taxonomy" id="2949664"/>
    <lineage>
        <taxon>Bacteria</taxon>
        <taxon>Bacillati</taxon>
        <taxon>Actinomycetota</taxon>
        <taxon>Thermoleophilia</taxon>
        <taxon>Solirubrobacterales</taxon>
        <taxon>Paraconexibacteraceae</taxon>
        <taxon>Paraconexibacter</taxon>
    </lineage>
</organism>
<dbReference type="PANTHER" id="PTHR31350">
    <property type="entry name" value="SI:DKEY-261L7.2"/>
    <property type="match status" value="1"/>
</dbReference>
<evidence type="ECO:0000259" key="2">
    <source>
        <dbReference type="Pfam" id="PF13369"/>
    </source>
</evidence>
<keyword evidence="4" id="KW-1185">Reference proteome</keyword>
<gene>
    <name evidence="3" type="ORF">NBH00_24065</name>
</gene>
<comment type="similarity">
    <text evidence="1">Belongs to the UPF0162 family.</text>
</comment>
<reference evidence="3 4" key="1">
    <citation type="submission" date="2022-06" db="EMBL/GenBank/DDBJ databases">
        <title>Paraconexibacter antarcticus.</title>
        <authorList>
            <person name="Kim C.S."/>
        </authorList>
    </citation>
    <scope>NUCLEOTIDE SEQUENCE [LARGE SCALE GENOMIC DNA]</scope>
    <source>
        <strain evidence="3 4">02-257</strain>
    </source>
</reference>
<evidence type="ECO:0000313" key="3">
    <source>
        <dbReference type="EMBL" id="UTI64400.1"/>
    </source>
</evidence>
<evidence type="ECO:0000313" key="4">
    <source>
        <dbReference type="Proteomes" id="UP001056035"/>
    </source>
</evidence>
<protein>
    <submittedName>
        <fullName evidence="3">Transglutaminase-like domain-containing protein</fullName>
    </submittedName>
</protein>
<proteinExistence type="inferred from homology"/>
<name>A0ABY5DQU4_9ACTN</name>